<reference evidence="2" key="2">
    <citation type="submission" date="2015-01" db="EMBL/GenBank/DDBJ databases">
        <title>Evolutionary Origins and Diversification of the Mycorrhizal Mutualists.</title>
        <authorList>
            <consortium name="DOE Joint Genome Institute"/>
            <consortium name="Mycorrhizal Genomics Consortium"/>
            <person name="Kohler A."/>
            <person name="Kuo A."/>
            <person name="Nagy L.G."/>
            <person name="Floudas D."/>
            <person name="Copeland A."/>
            <person name="Barry K.W."/>
            <person name="Cichocki N."/>
            <person name="Veneault-Fourrey C."/>
            <person name="LaButti K."/>
            <person name="Lindquist E.A."/>
            <person name="Lipzen A."/>
            <person name="Lundell T."/>
            <person name="Morin E."/>
            <person name="Murat C."/>
            <person name="Riley R."/>
            <person name="Ohm R."/>
            <person name="Sun H."/>
            <person name="Tunlid A."/>
            <person name="Henrissat B."/>
            <person name="Grigoriev I.V."/>
            <person name="Hibbett D.S."/>
            <person name="Martin F."/>
        </authorList>
    </citation>
    <scope>NUCLEOTIDE SEQUENCE [LARGE SCALE GENOMIC DNA]</scope>
    <source>
        <strain evidence="2">MUT 4182</strain>
    </source>
</reference>
<dbReference type="HOGENOM" id="CLU_1826722_0_0_1"/>
<dbReference type="Proteomes" id="UP000054248">
    <property type="component" value="Unassembled WGS sequence"/>
</dbReference>
<keyword evidence="2" id="KW-1185">Reference proteome</keyword>
<dbReference type="EMBL" id="KN823560">
    <property type="protein sequence ID" value="KIO16458.1"/>
    <property type="molecule type" value="Genomic_DNA"/>
</dbReference>
<name>A0A0C3K4Z0_9AGAM</name>
<proteinExistence type="predicted"/>
<evidence type="ECO:0000313" key="1">
    <source>
        <dbReference type="EMBL" id="KIO16458.1"/>
    </source>
</evidence>
<gene>
    <name evidence="1" type="ORF">M407DRAFT_33894</name>
</gene>
<organism evidence="1 2">
    <name type="scientific">Tulasnella calospora MUT 4182</name>
    <dbReference type="NCBI Taxonomy" id="1051891"/>
    <lineage>
        <taxon>Eukaryota</taxon>
        <taxon>Fungi</taxon>
        <taxon>Dikarya</taxon>
        <taxon>Basidiomycota</taxon>
        <taxon>Agaricomycotina</taxon>
        <taxon>Agaricomycetes</taxon>
        <taxon>Cantharellales</taxon>
        <taxon>Tulasnellaceae</taxon>
        <taxon>Tulasnella</taxon>
    </lineage>
</organism>
<accession>A0A0C3K4Z0</accession>
<protein>
    <submittedName>
        <fullName evidence="1">Uncharacterized protein</fullName>
    </submittedName>
</protein>
<evidence type="ECO:0000313" key="2">
    <source>
        <dbReference type="Proteomes" id="UP000054248"/>
    </source>
</evidence>
<sequence length="141" mass="16195">MSFPVDYFFKGYPQELRKHRVSKETIDAQLTKKGEAATGREGYEEEGPIKSMKNAVHFVPCEAYRTLVPVSVHPDFTQRQAELEFLFRVSTLSDLDGHNLEPIPKLDLSERICDTLSRNTPVWLRNTPPRYPPGMFQIPTT</sequence>
<reference evidence="1 2" key="1">
    <citation type="submission" date="2014-04" db="EMBL/GenBank/DDBJ databases">
        <authorList>
            <consortium name="DOE Joint Genome Institute"/>
            <person name="Kuo A."/>
            <person name="Girlanda M."/>
            <person name="Perotto S."/>
            <person name="Kohler A."/>
            <person name="Nagy L.G."/>
            <person name="Floudas D."/>
            <person name="Copeland A."/>
            <person name="Barry K.W."/>
            <person name="Cichocki N."/>
            <person name="Veneault-Fourrey C."/>
            <person name="LaButti K."/>
            <person name="Lindquist E.A."/>
            <person name="Lipzen A."/>
            <person name="Lundell T."/>
            <person name="Morin E."/>
            <person name="Murat C."/>
            <person name="Sun H."/>
            <person name="Tunlid A."/>
            <person name="Henrissat B."/>
            <person name="Grigoriev I.V."/>
            <person name="Hibbett D.S."/>
            <person name="Martin F."/>
            <person name="Nordberg H.P."/>
            <person name="Cantor M.N."/>
            <person name="Hua S.X."/>
        </authorList>
    </citation>
    <scope>NUCLEOTIDE SEQUENCE [LARGE SCALE GENOMIC DNA]</scope>
    <source>
        <strain evidence="1 2">MUT 4182</strain>
    </source>
</reference>
<dbReference type="AlphaFoldDB" id="A0A0C3K4Z0"/>